<organism evidence="2 3">
    <name type="scientific">Sporothrix bragantina</name>
    <dbReference type="NCBI Taxonomy" id="671064"/>
    <lineage>
        <taxon>Eukaryota</taxon>
        <taxon>Fungi</taxon>
        <taxon>Dikarya</taxon>
        <taxon>Ascomycota</taxon>
        <taxon>Pezizomycotina</taxon>
        <taxon>Sordariomycetes</taxon>
        <taxon>Sordariomycetidae</taxon>
        <taxon>Ophiostomatales</taxon>
        <taxon>Ophiostomataceae</taxon>
        <taxon>Sporothrix</taxon>
    </lineage>
</organism>
<protein>
    <recommendedName>
        <fullName evidence="4">DNA/RNA-binding protein Alba-like domain-containing protein</fullName>
    </recommendedName>
</protein>
<proteinExistence type="predicted"/>
<evidence type="ECO:0008006" key="4">
    <source>
        <dbReference type="Google" id="ProtNLM"/>
    </source>
</evidence>
<feature type="compositionally biased region" description="Polar residues" evidence="1">
    <location>
        <begin position="69"/>
        <end position="82"/>
    </location>
</feature>
<evidence type="ECO:0000256" key="1">
    <source>
        <dbReference type="SAM" id="MobiDB-lite"/>
    </source>
</evidence>
<dbReference type="Proteomes" id="UP001642406">
    <property type="component" value="Unassembled WGS sequence"/>
</dbReference>
<accession>A0ABP0B1D1</accession>
<comment type="caution">
    <text evidence="2">The sequence shown here is derived from an EMBL/GenBank/DDBJ whole genome shotgun (WGS) entry which is preliminary data.</text>
</comment>
<evidence type="ECO:0000313" key="2">
    <source>
        <dbReference type="EMBL" id="CAK7213361.1"/>
    </source>
</evidence>
<evidence type="ECO:0000313" key="3">
    <source>
        <dbReference type="Proteomes" id="UP001642406"/>
    </source>
</evidence>
<feature type="compositionally biased region" description="Basic and acidic residues" evidence="1">
    <location>
        <begin position="45"/>
        <end position="55"/>
    </location>
</feature>
<dbReference type="EMBL" id="CAWUHC010000009">
    <property type="protein sequence ID" value="CAK7213361.1"/>
    <property type="molecule type" value="Genomic_DNA"/>
</dbReference>
<reference evidence="2 3" key="1">
    <citation type="submission" date="2024-01" db="EMBL/GenBank/DDBJ databases">
        <authorList>
            <person name="Allen C."/>
            <person name="Tagirdzhanova G."/>
        </authorList>
    </citation>
    <scope>NUCLEOTIDE SEQUENCE [LARGE SCALE GENOMIC DNA]</scope>
</reference>
<feature type="region of interest" description="Disordered" evidence="1">
    <location>
        <begin position="1"/>
        <end position="88"/>
    </location>
</feature>
<feature type="region of interest" description="Disordered" evidence="1">
    <location>
        <begin position="172"/>
        <end position="195"/>
    </location>
</feature>
<gene>
    <name evidence="2" type="ORF">SBRCBS47491_001779</name>
</gene>
<sequence length="299" mass="32796">MALQLATPKATKHQQPSAVVIPATPNDVAKASATAKQQPGPLQESRPEKQQKTGEQKNGSTSKNKHQAAEQQANKEPQQPSTLPMEPHAGILNDLQSKYNVRTLSVISSTRMEKRIKAVLEHLATPTPQSANTATTGGLPGIVLLHGRATDANKLISIVEVVKRRIRDGYFATNAGDGTSTSETAKSAKKKNKKKTSPKSVTAWYQYNRIYDVASVKKTELEMDLVEDSHMEEEDDGFAPMVHRFEDAINGKKGPAITTYLSIFLSRTPVVELLKNLEIESQSSVDPLEIEYQQWIATA</sequence>
<keyword evidence="3" id="KW-1185">Reference proteome</keyword>
<name>A0ABP0B1D1_9PEZI</name>